<dbReference type="InterPro" id="IPR045518">
    <property type="entry name" value="2EXR"/>
</dbReference>
<dbReference type="Proteomes" id="UP000826661">
    <property type="component" value="Chromosome I"/>
</dbReference>
<dbReference type="AlphaFoldDB" id="A0A8G0L1K4"/>
<reference evidence="3 4" key="1">
    <citation type="journal article" date="2021" name="BMC Genomics">
        <title>Telomere-to-telomere genome assembly of asparaginase-producing Trichoderma simmonsii.</title>
        <authorList>
            <person name="Chung D."/>
            <person name="Kwon Y.M."/>
            <person name="Yang Y."/>
        </authorList>
    </citation>
    <scope>NUCLEOTIDE SEQUENCE [LARGE SCALE GENOMIC DNA]</scope>
    <source>
        <strain evidence="3 4">GH-Sj1</strain>
    </source>
</reference>
<dbReference type="PANTHER" id="PTHR35910:SF1">
    <property type="entry name" value="2EXR DOMAIN-CONTAINING PROTEIN"/>
    <property type="match status" value="1"/>
</dbReference>
<sequence length="229" mass="26578">MTQFSDLPLELRSTIWMLTIEPRTVEIHFEIGRFSVGQQRRARRLGCCCFHNGLGVLYISSPTPVPAALHTCHEARSLLARYYHQAFAYGTEPRYVWANLDMDIISIGRSSFVWVEPEAPHIRRLKFARDCDEHYFDEATTELGFFCNVQEIYVVCLDGPEAWYIPGDPFCWPCPRENVWLINTETNEMVTVAENHRRGERYREEARRQEAEEETLERLELAGAADTGN</sequence>
<protein>
    <recommendedName>
        <fullName evidence="2">2EXR domain-containing protein</fullName>
    </recommendedName>
</protein>
<proteinExistence type="predicted"/>
<feature type="compositionally biased region" description="Basic and acidic residues" evidence="1">
    <location>
        <begin position="201"/>
        <end position="220"/>
    </location>
</feature>
<feature type="region of interest" description="Disordered" evidence="1">
    <location>
        <begin position="201"/>
        <end position="229"/>
    </location>
</feature>
<gene>
    <name evidence="3" type="ORF">H0G86_001426</name>
</gene>
<name>A0A8G0L1K4_9HYPO</name>
<dbReference type="Pfam" id="PF20150">
    <property type="entry name" value="2EXR"/>
    <property type="match status" value="1"/>
</dbReference>
<evidence type="ECO:0000259" key="2">
    <source>
        <dbReference type="Pfam" id="PF20150"/>
    </source>
</evidence>
<keyword evidence="4" id="KW-1185">Reference proteome</keyword>
<organism evidence="3 4">
    <name type="scientific">Trichoderma simmonsii</name>
    <dbReference type="NCBI Taxonomy" id="1491479"/>
    <lineage>
        <taxon>Eukaryota</taxon>
        <taxon>Fungi</taxon>
        <taxon>Dikarya</taxon>
        <taxon>Ascomycota</taxon>
        <taxon>Pezizomycotina</taxon>
        <taxon>Sordariomycetes</taxon>
        <taxon>Hypocreomycetidae</taxon>
        <taxon>Hypocreales</taxon>
        <taxon>Hypocreaceae</taxon>
        <taxon>Trichoderma</taxon>
    </lineage>
</organism>
<dbReference type="PANTHER" id="PTHR35910">
    <property type="entry name" value="2EXR DOMAIN-CONTAINING PROTEIN"/>
    <property type="match status" value="1"/>
</dbReference>
<evidence type="ECO:0000256" key="1">
    <source>
        <dbReference type="SAM" id="MobiDB-lite"/>
    </source>
</evidence>
<accession>A0A8G0L1K4</accession>
<evidence type="ECO:0000313" key="4">
    <source>
        <dbReference type="Proteomes" id="UP000826661"/>
    </source>
</evidence>
<feature type="domain" description="2EXR" evidence="2">
    <location>
        <begin position="2"/>
        <end position="105"/>
    </location>
</feature>
<dbReference type="EMBL" id="CP075864">
    <property type="protein sequence ID" value="QYS94073.1"/>
    <property type="molecule type" value="Genomic_DNA"/>
</dbReference>
<evidence type="ECO:0000313" key="3">
    <source>
        <dbReference type="EMBL" id="QYS94073.1"/>
    </source>
</evidence>